<feature type="compositionally biased region" description="Low complexity" evidence="1">
    <location>
        <begin position="542"/>
        <end position="551"/>
    </location>
</feature>
<name>A0A0D7A7W6_9AGAR</name>
<reference evidence="3 4" key="1">
    <citation type="journal article" date="2015" name="Fungal Genet. Biol.">
        <title>Evolution of novel wood decay mechanisms in Agaricales revealed by the genome sequences of Fistulina hepatica and Cylindrobasidium torrendii.</title>
        <authorList>
            <person name="Floudas D."/>
            <person name="Held B.W."/>
            <person name="Riley R."/>
            <person name="Nagy L.G."/>
            <person name="Koehler G."/>
            <person name="Ransdell A.S."/>
            <person name="Younus H."/>
            <person name="Chow J."/>
            <person name="Chiniquy J."/>
            <person name="Lipzen A."/>
            <person name="Tritt A."/>
            <person name="Sun H."/>
            <person name="Haridas S."/>
            <person name="LaButti K."/>
            <person name="Ohm R.A."/>
            <person name="Kues U."/>
            <person name="Blanchette R.A."/>
            <person name="Grigoriev I.V."/>
            <person name="Minto R.E."/>
            <person name="Hibbett D.S."/>
        </authorList>
    </citation>
    <scope>NUCLEOTIDE SEQUENCE [LARGE SCALE GENOMIC DNA]</scope>
    <source>
        <strain evidence="3 4">ATCC 64428</strain>
    </source>
</reference>
<feature type="compositionally biased region" description="Basic and acidic residues" evidence="1">
    <location>
        <begin position="448"/>
        <end position="459"/>
    </location>
</feature>
<dbReference type="PANTHER" id="PTHR47558:SF1">
    <property type="entry name" value="HISTONE DEACETYLASE HOS3"/>
    <property type="match status" value="1"/>
</dbReference>
<organism evidence="3 4">
    <name type="scientific">Fistulina hepatica ATCC 64428</name>
    <dbReference type="NCBI Taxonomy" id="1128425"/>
    <lineage>
        <taxon>Eukaryota</taxon>
        <taxon>Fungi</taxon>
        <taxon>Dikarya</taxon>
        <taxon>Basidiomycota</taxon>
        <taxon>Agaricomycotina</taxon>
        <taxon>Agaricomycetes</taxon>
        <taxon>Agaricomycetidae</taxon>
        <taxon>Agaricales</taxon>
        <taxon>Fistulinaceae</taxon>
        <taxon>Fistulina</taxon>
    </lineage>
</organism>
<dbReference type="SUPFAM" id="SSF52768">
    <property type="entry name" value="Arginase/deacetylase"/>
    <property type="match status" value="1"/>
</dbReference>
<accession>A0A0D7A7W6</accession>
<feature type="region of interest" description="Disordered" evidence="1">
    <location>
        <begin position="439"/>
        <end position="459"/>
    </location>
</feature>
<dbReference type="AlphaFoldDB" id="A0A0D7A7W6"/>
<feature type="domain" description="Histone deacetylase" evidence="2">
    <location>
        <begin position="107"/>
        <end position="415"/>
    </location>
</feature>
<dbReference type="EMBL" id="KN882012">
    <property type="protein sequence ID" value="KIY47117.1"/>
    <property type="molecule type" value="Genomic_DNA"/>
</dbReference>
<dbReference type="Proteomes" id="UP000054144">
    <property type="component" value="Unassembled WGS sequence"/>
</dbReference>
<dbReference type="InterPro" id="IPR000286">
    <property type="entry name" value="HDACs"/>
</dbReference>
<dbReference type="InterPro" id="IPR023801">
    <property type="entry name" value="His_deacetylse_dom"/>
</dbReference>
<dbReference type="InterPro" id="IPR037138">
    <property type="entry name" value="His_deacetylse_dom_sf"/>
</dbReference>
<protein>
    <submittedName>
        <fullName evidence="3">Arginase/deacetylase</fullName>
    </submittedName>
</protein>
<dbReference type="Pfam" id="PF00850">
    <property type="entry name" value="Hist_deacetyl"/>
    <property type="match status" value="1"/>
</dbReference>
<dbReference type="GO" id="GO:0004407">
    <property type="term" value="F:histone deacetylase activity"/>
    <property type="evidence" value="ECO:0007669"/>
    <property type="project" value="TreeGrafter"/>
</dbReference>
<evidence type="ECO:0000313" key="4">
    <source>
        <dbReference type="Proteomes" id="UP000054144"/>
    </source>
</evidence>
<dbReference type="PRINTS" id="PR01270">
    <property type="entry name" value="HDASUPER"/>
</dbReference>
<keyword evidence="4" id="KW-1185">Reference proteome</keyword>
<dbReference type="PANTHER" id="PTHR47558">
    <property type="entry name" value="HISTONE DEACETYLASE HOS3"/>
    <property type="match status" value="1"/>
</dbReference>
<evidence type="ECO:0000313" key="3">
    <source>
        <dbReference type="EMBL" id="KIY47117.1"/>
    </source>
</evidence>
<dbReference type="Gene3D" id="3.40.800.20">
    <property type="entry name" value="Histone deacetylase domain"/>
    <property type="match status" value="1"/>
</dbReference>
<feature type="compositionally biased region" description="Low complexity" evidence="1">
    <location>
        <begin position="508"/>
        <end position="518"/>
    </location>
</feature>
<sequence length="582" mass="63080">MATSSLRVYLQNKCYSHRFIRSRDTSNVVERPERLRAFLVGLAAAIARLDDSKESAGATDVDNPISAINRMQIAGNSTVDLVNSNAVLDILNHAAVKFVHGDIDGDVYLENLKSWAADSRDKIANGGIELPDGLPPGDLYLCPESIDAVQGALGTICEAVDTIMTSPPLKPSFVAIRPPGHHCGEDTPSGFCFVNNVVVAAAHAHLKYTVQRAVVFDIDLHHGNGTQALVWQINEETYRLALEAEAGTPAPRPGLQMFYGSLHDIMSYPCEDGKPELVQAASVSLHGGHGQHVENIHLQSYKTESEFWDLYDKVYSQLFTRASEFLDKTGGPGDDVIVFISCGFDACEHEYSSMSRHGRHVPVSFYERFARDARSFSAKYARAQDVKDVTCGRLISVLEGGYSDRAISSGAFAHLCGLTGAKADADWWTTERLVQLEQATKKQRGRKSQTDLRENGKSAGDDAWLARASAIFRTLEADMPKPPPRVRATVLPSSMTLRQRGKKEVVDSSASTASQSSTMPPAVAIASAQGEPGSEVGIDTDSLSSSSSSSLEVPVSRMTGPTNVPKKIPRVILRLGPRPEGQ</sequence>
<feature type="region of interest" description="Disordered" evidence="1">
    <location>
        <begin position="497"/>
        <end position="582"/>
    </location>
</feature>
<dbReference type="OrthoDB" id="5232919at2759"/>
<dbReference type="GO" id="GO:0010468">
    <property type="term" value="P:regulation of gene expression"/>
    <property type="evidence" value="ECO:0007669"/>
    <property type="project" value="UniProtKB-ARBA"/>
</dbReference>
<proteinExistence type="predicted"/>
<evidence type="ECO:0000256" key="1">
    <source>
        <dbReference type="SAM" id="MobiDB-lite"/>
    </source>
</evidence>
<dbReference type="GO" id="GO:0005634">
    <property type="term" value="C:nucleus"/>
    <property type="evidence" value="ECO:0007669"/>
    <property type="project" value="TreeGrafter"/>
</dbReference>
<gene>
    <name evidence="3" type="ORF">FISHEDRAFT_45914</name>
</gene>
<dbReference type="CDD" id="cd09998">
    <property type="entry name" value="HDAC_Hos3"/>
    <property type="match status" value="1"/>
</dbReference>
<evidence type="ECO:0000259" key="2">
    <source>
        <dbReference type="Pfam" id="PF00850"/>
    </source>
</evidence>
<dbReference type="InterPro" id="IPR023696">
    <property type="entry name" value="Ureohydrolase_dom_sf"/>
</dbReference>
<dbReference type="InterPro" id="IPR053244">
    <property type="entry name" value="HDAC_HD_type_1"/>
</dbReference>